<reference evidence="1 2" key="1">
    <citation type="submission" date="2024-02" db="EMBL/GenBank/DDBJ databases">
        <authorList>
            <person name="Chen Y."/>
            <person name="Shah S."/>
            <person name="Dougan E. K."/>
            <person name="Thang M."/>
            <person name="Chan C."/>
        </authorList>
    </citation>
    <scope>NUCLEOTIDE SEQUENCE [LARGE SCALE GENOMIC DNA]</scope>
</reference>
<protein>
    <submittedName>
        <fullName evidence="1">Uncharacterized protein</fullName>
    </submittedName>
</protein>
<name>A0ABP0MZY1_9DINO</name>
<comment type="caution">
    <text evidence="1">The sequence shown here is derived from an EMBL/GenBank/DDBJ whole genome shotgun (WGS) entry which is preliminary data.</text>
</comment>
<sequence length="865" mass="100734">MAVALALPQNARNEVRSWWPLQDVIPRELSSEEQDQGREISHILKTFAWFHPPRGSAGERSSADQANRIVQEFPFTFSCNYPDLLASLEKLRQWKDTAKGADLPSVQLSNAFGRFARETALLSQVLRETAKHQAIELVRLMAQGDFIQISQGHLRYILNAFRYEDFSRHCNDFQLKWWMTIIAKLIETVLQEQPLHKRTWQDEIARFLDDSESEFYRDLDVRVWPVVRRLVWEERPHGLQLEALCQQIRAQLCSRGFSAMEKWHGLQAAAGLIRELKLYRAFCQDGNEIYHTFNDKTLHLDKRKELVWMVLEQAPCSIARATLRYMDDDLDETERHDNPQHSMLQALLVKLDEDVRTCPKVYLRTMRTWLRRVLEDEELTPDQICEHIEPHAALDDDASNYETLAKDAVNFLHQNHRTFEASKILARPRGQRSKVKESLRNDQQIEYLVSLYKDVEAPKDDFGPLADGSMALPSFPIYCMPGNEMEADDNEGYRELQKLLTDRTYTPIGIWWLWRCFDGYNDQHARAAVVAITFRDRFFLVDILKLDTLEKARQGLDGKYKRLLLSILKAKHLLKVVHYLEGTGLRALQLALITEEEREGDEKPTNYADVSPTIDLCWVMAYLHGTSGRQEKELVGLVWKYLRWDLCVTEALSNFERRPLRESQKHYALSLAWCPLVILRAVCAHGLVREEVVTSLCIVANGDWVTDKRDEAMHRENFGDGSSFAGAGGEEDQRNIWEETRKSVEREQWEEARRQVAEEGGSIRSARGDWLMTLDQEPEDKDYPLEVILPSQAVRQFRLKNEDVQGRQPGLERARRTAQKPVYWNDRTVVKDIVAELFNKEMSDWELKALYDRQESYRPPWRSAS</sequence>
<proteinExistence type="predicted"/>
<gene>
    <name evidence="1" type="ORF">CCMP2556_LOCUS27636</name>
</gene>
<dbReference type="SUPFAM" id="SSF53098">
    <property type="entry name" value="Ribonuclease H-like"/>
    <property type="match status" value="1"/>
</dbReference>
<dbReference type="InterPro" id="IPR012337">
    <property type="entry name" value="RNaseH-like_sf"/>
</dbReference>
<dbReference type="InterPro" id="IPR036397">
    <property type="entry name" value="RNaseH_sf"/>
</dbReference>
<dbReference type="Gene3D" id="3.30.420.10">
    <property type="entry name" value="Ribonuclease H-like superfamily/Ribonuclease H"/>
    <property type="match status" value="1"/>
</dbReference>
<keyword evidence="2" id="KW-1185">Reference proteome</keyword>
<dbReference type="Proteomes" id="UP001642484">
    <property type="component" value="Unassembled WGS sequence"/>
</dbReference>
<evidence type="ECO:0000313" key="1">
    <source>
        <dbReference type="EMBL" id="CAK9055565.1"/>
    </source>
</evidence>
<accession>A0ABP0MZY1</accession>
<evidence type="ECO:0000313" key="2">
    <source>
        <dbReference type="Proteomes" id="UP001642484"/>
    </source>
</evidence>
<dbReference type="EMBL" id="CAXAMN010020025">
    <property type="protein sequence ID" value="CAK9055565.1"/>
    <property type="molecule type" value="Genomic_DNA"/>
</dbReference>
<organism evidence="1 2">
    <name type="scientific">Durusdinium trenchii</name>
    <dbReference type="NCBI Taxonomy" id="1381693"/>
    <lineage>
        <taxon>Eukaryota</taxon>
        <taxon>Sar</taxon>
        <taxon>Alveolata</taxon>
        <taxon>Dinophyceae</taxon>
        <taxon>Suessiales</taxon>
        <taxon>Symbiodiniaceae</taxon>
        <taxon>Durusdinium</taxon>
    </lineage>
</organism>